<accession>A0AA88KPT1</accession>
<name>A0AA88KPT1_NAELO</name>
<dbReference type="AlphaFoldDB" id="A0AA88KPT1"/>
<dbReference type="Gene3D" id="3.30.70.100">
    <property type="match status" value="1"/>
</dbReference>
<dbReference type="Pfam" id="PF04940">
    <property type="entry name" value="BLUF"/>
    <property type="match status" value="1"/>
</dbReference>
<reference evidence="2 3" key="1">
    <citation type="journal article" date="2018" name="BMC Genomics">
        <title>The genome of Naegleria lovaniensis, the basis for a comparative approach to unravel pathogenicity factors of the human pathogenic amoeba N. fowleri.</title>
        <authorList>
            <person name="Liechti N."/>
            <person name="Schurch N."/>
            <person name="Bruggmann R."/>
            <person name="Wittwer M."/>
        </authorList>
    </citation>
    <scope>NUCLEOTIDE SEQUENCE [LARGE SCALE GENOMIC DNA]</scope>
    <source>
        <strain evidence="2 3">ATCC 30569</strain>
    </source>
</reference>
<comment type="caution">
    <text evidence="2">The sequence shown here is derived from an EMBL/GenBank/DDBJ whole genome shotgun (WGS) entry which is preliminary data.</text>
</comment>
<dbReference type="InterPro" id="IPR007024">
    <property type="entry name" value="BLUF_domain"/>
</dbReference>
<dbReference type="GeneID" id="68106799"/>
<evidence type="ECO:0000313" key="3">
    <source>
        <dbReference type="Proteomes" id="UP000816034"/>
    </source>
</evidence>
<gene>
    <name evidence="2" type="ORF">C9374_014346</name>
</gene>
<dbReference type="Proteomes" id="UP000816034">
    <property type="component" value="Unassembled WGS sequence"/>
</dbReference>
<dbReference type="GO" id="GO:0009882">
    <property type="term" value="F:blue light photoreceptor activity"/>
    <property type="evidence" value="ECO:0007669"/>
    <property type="project" value="InterPro"/>
</dbReference>
<dbReference type="SUPFAM" id="SSF54975">
    <property type="entry name" value="Acylphosphatase/BLUF domain-like"/>
    <property type="match status" value="1"/>
</dbReference>
<dbReference type="EMBL" id="PYSW02000008">
    <property type="protein sequence ID" value="KAG2388946.1"/>
    <property type="molecule type" value="Genomic_DNA"/>
</dbReference>
<keyword evidence="3" id="KW-1185">Reference proteome</keyword>
<proteinExistence type="predicted"/>
<dbReference type="InterPro" id="IPR036046">
    <property type="entry name" value="Acylphosphatase-like_dom_sf"/>
</dbReference>
<dbReference type="PROSITE" id="PS50925">
    <property type="entry name" value="BLUF"/>
    <property type="match status" value="1"/>
</dbReference>
<protein>
    <recommendedName>
        <fullName evidence="1">BLUF domain-containing protein</fullName>
    </recommendedName>
</protein>
<evidence type="ECO:0000313" key="2">
    <source>
        <dbReference type="EMBL" id="KAG2388946.1"/>
    </source>
</evidence>
<evidence type="ECO:0000259" key="1">
    <source>
        <dbReference type="PROSITE" id="PS50925"/>
    </source>
</evidence>
<organism evidence="2 3">
    <name type="scientific">Naegleria lovaniensis</name>
    <name type="common">Amoeba</name>
    <dbReference type="NCBI Taxonomy" id="51637"/>
    <lineage>
        <taxon>Eukaryota</taxon>
        <taxon>Discoba</taxon>
        <taxon>Heterolobosea</taxon>
        <taxon>Tetramitia</taxon>
        <taxon>Eutetramitia</taxon>
        <taxon>Vahlkampfiidae</taxon>
        <taxon>Naegleria</taxon>
    </lineage>
</organism>
<dbReference type="SMART" id="SM01034">
    <property type="entry name" value="BLUF"/>
    <property type="match status" value="1"/>
</dbReference>
<feature type="domain" description="BLUF" evidence="1">
    <location>
        <begin position="22"/>
        <end position="118"/>
    </location>
</feature>
<dbReference type="GO" id="GO:0071949">
    <property type="term" value="F:FAD binding"/>
    <property type="evidence" value="ECO:0007669"/>
    <property type="project" value="InterPro"/>
</dbReference>
<sequence length="173" mass="19884">MQRMAGALARNKFKSFEIDGSLMRLVYTSRYDPNQLDGSDFTNIGQVSIQHNSSTNISGLLLCCDGVFCQILEGEPEVVYTLLNDKIAKDQRHYGIVVVKEEHGVKEYERLYSDWAMKTVDLVHCYNYLAQFMRTIIEAASKLECFQHRFDMSEQEAMEIICNSMKMHTSSTK</sequence>
<dbReference type="RefSeq" id="XP_044552938.1">
    <property type="nucleotide sequence ID" value="XM_044690323.1"/>
</dbReference>